<keyword evidence="1" id="KW-0472">Membrane</keyword>
<sequence length="49" mass="5193">MTRNVRAAVPMIYAVAIVVGFLIDTRVGIAVCVVGGMLVGLAYTVLRRS</sequence>
<dbReference type="RefSeq" id="WP_160161622.1">
    <property type="nucleotide sequence ID" value="NZ_BIFH01000028.1"/>
</dbReference>
<keyword evidence="1" id="KW-1133">Transmembrane helix</keyword>
<protein>
    <submittedName>
        <fullName evidence="2">Uncharacterized protein</fullName>
    </submittedName>
</protein>
<keyword evidence="1" id="KW-0812">Transmembrane</keyword>
<reference evidence="2 3" key="1">
    <citation type="submission" date="2018-12" db="EMBL/GenBank/DDBJ databases">
        <title>Draft genome sequence of Embleya hyalina NBRC 13850T.</title>
        <authorList>
            <person name="Komaki H."/>
            <person name="Hosoyama A."/>
            <person name="Kimura A."/>
            <person name="Ichikawa N."/>
            <person name="Tamura T."/>
        </authorList>
    </citation>
    <scope>NUCLEOTIDE SEQUENCE [LARGE SCALE GENOMIC DNA]</scope>
    <source>
        <strain evidence="2 3">NBRC 13850</strain>
    </source>
</reference>
<gene>
    <name evidence="2" type="ORF">EHYA_06232</name>
</gene>
<feature type="transmembrane region" description="Helical" evidence="1">
    <location>
        <begin position="7"/>
        <end position="23"/>
    </location>
</feature>
<keyword evidence="3" id="KW-1185">Reference proteome</keyword>
<evidence type="ECO:0000313" key="3">
    <source>
        <dbReference type="Proteomes" id="UP000286931"/>
    </source>
</evidence>
<evidence type="ECO:0000256" key="1">
    <source>
        <dbReference type="SAM" id="Phobius"/>
    </source>
</evidence>
<evidence type="ECO:0000313" key="2">
    <source>
        <dbReference type="EMBL" id="GCD98525.1"/>
    </source>
</evidence>
<dbReference type="AlphaFoldDB" id="A0A401YVF6"/>
<dbReference type="OrthoDB" id="9878842at2"/>
<comment type="caution">
    <text evidence="2">The sequence shown here is derived from an EMBL/GenBank/DDBJ whole genome shotgun (WGS) entry which is preliminary data.</text>
</comment>
<proteinExistence type="predicted"/>
<organism evidence="2 3">
    <name type="scientific">Embleya hyalina</name>
    <dbReference type="NCBI Taxonomy" id="516124"/>
    <lineage>
        <taxon>Bacteria</taxon>
        <taxon>Bacillati</taxon>
        <taxon>Actinomycetota</taxon>
        <taxon>Actinomycetes</taxon>
        <taxon>Kitasatosporales</taxon>
        <taxon>Streptomycetaceae</taxon>
        <taxon>Embleya</taxon>
    </lineage>
</organism>
<feature type="transmembrane region" description="Helical" evidence="1">
    <location>
        <begin position="29"/>
        <end position="46"/>
    </location>
</feature>
<accession>A0A401YVF6</accession>
<dbReference type="Proteomes" id="UP000286931">
    <property type="component" value="Unassembled WGS sequence"/>
</dbReference>
<dbReference type="EMBL" id="BIFH01000028">
    <property type="protein sequence ID" value="GCD98525.1"/>
    <property type="molecule type" value="Genomic_DNA"/>
</dbReference>
<name>A0A401YVF6_9ACTN</name>